<organism evidence="1 2">
    <name type="scientific">Natronosporangium hydrolyticum</name>
    <dbReference type="NCBI Taxonomy" id="2811111"/>
    <lineage>
        <taxon>Bacteria</taxon>
        <taxon>Bacillati</taxon>
        <taxon>Actinomycetota</taxon>
        <taxon>Actinomycetes</taxon>
        <taxon>Micromonosporales</taxon>
        <taxon>Micromonosporaceae</taxon>
        <taxon>Natronosporangium</taxon>
    </lineage>
</organism>
<dbReference type="EMBL" id="CP070499">
    <property type="protein sequence ID" value="QSB14405.1"/>
    <property type="molecule type" value="Genomic_DNA"/>
</dbReference>
<sequence length="165" mass="16500">MSGQLVAKVAQHKVKTVAAGAAVAAVAAVAGFGLLGGDAVPAGAHTVQVYTVDDSISYEATGELRPGLYGRTVGLCDGDTHYIEYAGGEHCLVLSGPLGDVTAEGGDQGVVLPPAEHSAILDLVRAEDAAGPVTRVVLEYDGSFVGVVAVSSLDSTDPASVTPID</sequence>
<keyword evidence="2" id="KW-1185">Reference proteome</keyword>
<protein>
    <submittedName>
        <fullName evidence="1">Uncharacterized protein</fullName>
    </submittedName>
</protein>
<evidence type="ECO:0000313" key="2">
    <source>
        <dbReference type="Proteomes" id="UP000662857"/>
    </source>
</evidence>
<evidence type="ECO:0000313" key="1">
    <source>
        <dbReference type="EMBL" id="QSB14405.1"/>
    </source>
</evidence>
<accession>A0A895YE06</accession>
<dbReference type="AlphaFoldDB" id="A0A895YE06"/>
<dbReference type="Proteomes" id="UP000662857">
    <property type="component" value="Chromosome"/>
</dbReference>
<gene>
    <name evidence="1" type="ORF">JQS43_23410</name>
</gene>
<reference evidence="1" key="1">
    <citation type="submission" date="2021-02" db="EMBL/GenBank/DDBJ databases">
        <title>Natrosporangium hydrolyticum gen. nov., sp. nov, a haloalkaliphilic actinobacterium from a soda solonchak soil.</title>
        <authorList>
            <person name="Sorokin D.Y."/>
            <person name="Khijniak T.V."/>
            <person name="Zakharycheva A.P."/>
            <person name="Boueva O.V."/>
            <person name="Ariskina E.V."/>
            <person name="Hahnke R.L."/>
            <person name="Bunk B."/>
            <person name="Sproer C."/>
            <person name="Schumann P."/>
            <person name="Evtushenko L.I."/>
            <person name="Kublanov I.V."/>
        </authorList>
    </citation>
    <scope>NUCLEOTIDE SEQUENCE</scope>
    <source>
        <strain evidence="1">DSM 106523</strain>
    </source>
</reference>
<proteinExistence type="predicted"/>
<dbReference type="RefSeq" id="WP_239676535.1">
    <property type="nucleotide sequence ID" value="NZ_CP070499.1"/>
</dbReference>
<name>A0A895YE06_9ACTN</name>
<dbReference type="KEGG" id="nhy:JQS43_23410"/>